<evidence type="ECO:0000256" key="2">
    <source>
        <dbReference type="ARBA" id="ARBA00006948"/>
    </source>
</evidence>
<feature type="transmembrane region" description="Helical" evidence="6">
    <location>
        <begin position="51"/>
        <end position="69"/>
    </location>
</feature>
<dbReference type="RefSeq" id="XP_019904360.1">
    <property type="nucleotide sequence ID" value="XM_020048801.2"/>
</dbReference>
<evidence type="ECO:0000313" key="7">
    <source>
        <dbReference type="Ensembl" id="ENSELUP00000016792.1"/>
    </source>
</evidence>
<dbReference type="PANTHER" id="PTHR16007:SF21">
    <property type="entry name" value="TRANSMEMBRANE PROTEIN 45A"/>
    <property type="match status" value="1"/>
</dbReference>
<dbReference type="InterPro" id="IPR006904">
    <property type="entry name" value="DUF716"/>
</dbReference>
<dbReference type="GeneTree" id="ENSGT00940000155530"/>
<protein>
    <recommendedName>
        <fullName evidence="9">Transmembrane protein 45a</fullName>
    </recommendedName>
</protein>
<keyword evidence="5 6" id="KW-0472">Membrane</keyword>
<feature type="transmembrane region" description="Helical" evidence="6">
    <location>
        <begin position="127"/>
        <end position="145"/>
    </location>
</feature>
<evidence type="ECO:0000256" key="3">
    <source>
        <dbReference type="ARBA" id="ARBA00022692"/>
    </source>
</evidence>
<feature type="transmembrane region" description="Helical" evidence="6">
    <location>
        <begin position="100"/>
        <end position="120"/>
    </location>
</feature>
<dbReference type="Pfam" id="PF04819">
    <property type="entry name" value="DUF716"/>
    <property type="match status" value="1"/>
</dbReference>
<keyword evidence="8" id="KW-1185">Reference proteome</keyword>
<dbReference type="RefSeq" id="XP_010898983.1">
    <property type="nucleotide sequence ID" value="XM_010900681.4"/>
</dbReference>
<gene>
    <name evidence="7" type="primary">TMEM45A</name>
</gene>
<dbReference type="KEGG" id="els:105028150"/>
<dbReference type="OMA" id="HWEDLMN"/>
<reference evidence="8" key="1">
    <citation type="journal article" date="2014" name="PLoS ONE">
        <title>The genome and linkage map of the northern pike (Esox lucius): conserved synteny revealed between the salmonid sister group and the Neoteleostei.</title>
        <authorList>
            <person name="Rondeau E.B."/>
            <person name="Minkley D.R."/>
            <person name="Leong J.S."/>
            <person name="Messmer A.M."/>
            <person name="Jantzen J.R."/>
            <person name="von Schalburg K.R."/>
            <person name="Lemon C."/>
            <person name="Bird N.H."/>
            <person name="Koop B.F."/>
        </authorList>
    </citation>
    <scope>NUCLEOTIDE SEQUENCE</scope>
</reference>
<evidence type="ECO:0000256" key="1">
    <source>
        <dbReference type="ARBA" id="ARBA00004141"/>
    </source>
</evidence>
<feature type="transmembrane region" description="Helical" evidence="6">
    <location>
        <begin position="6"/>
        <end position="30"/>
    </location>
</feature>
<keyword evidence="3 6" id="KW-0812">Transmembrane</keyword>
<sequence>MGSFKGHALPGCFFLLAGLWWAGRFSLWYTTRRNKSLGSTRLASRSTQHRLEIIEGSTIVFFSVVGMLAEQFGPDGPWLHLYDHTEQHWEKLHNWQHSTMYLFFGLAGAISVIVHATEAAPLALDRLMLAMAFFMEGFLFLYHLHGRAMLDVHVHQLLLFSVFGEALVSFLEVFHRGNILLELLRASLTILQGSWFWQIGFVLYPPSGVEWDLMDHDNMMFITMCYCWHLAVGLLTVSMVYCTVSCVVKSRLKKTPPIEMGLLKPREREQESEDEIL</sequence>
<feature type="transmembrane region" description="Helical" evidence="6">
    <location>
        <begin position="219"/>
        <end position="244"/>
    </location>
</feature>
<name>A0A3P8YJM1_ESOLU</name>
<organism evidence="7 8">
    <name type="scientific">Esox lucius</name>
    <name type="common">Northern pike</name>
    <dbReference type="NCBI Taxonomy" id="8010"/>
    <lineage>
        <taxon>Eukaryota</taxon>
        <taxon>Metazoa</taxon>
        <taxon>Chordata</taxon>
        <taxon>Craniata</taxon>
        <taxon>Vertebrata</taxon>
        <taxon>Euteleostomi</taxon>
        <taxon>Actinopterygii</taxon>
        <taxon>Neopterygii</taxon>
        <taxon>Teleostei</taxon>
        <taxon>Protacanthopterygii</taxon>
        <taxon>Esociformes</taxon>
        <taxon>Esocidae</taxon>
        <taxon>Esox</taxon>
    </lineage>
</organism>
<comment type="subcellular location">
    <subcellularLocation>
        <location evidence="1">Membrane</location>
        <topology evidence="1">Multi-pass membrane protein</topology>
    </subcellularLocation>
</comment>
<dbReference type="PANTHER" id="PTHR16007">
    <property type="entry name" value="EPIDIDYMAL MEMBRANE PROTEIN E9-RELATED"/>
    <property type="match status" value="1"/>
</dbReference>
<reference evidence="7" key="2">
    <citation type="submission" date="2020-02" db="EMBL/GenBank/DDBJ databases">
        <title>Esox lucius (northern pike) genome, fEsoLuc1, primary haplotype.</title>
        <authorList>
            <person name="Myers G."/>
            <person name="Karagic N."/>
            <person name="Meyer A."/>
            <person name="Pippel M."/>
            <person name="Reichard M."/>
            <person name="Winkler S."/>
            <person name="Tracey A."/>
            <person name="Sims Y."/>
            <person name="Howe K."/>
            <person name="Rhie A."/>
            <person name="Formenti G."/>
            <person name="Durbin R."/>
            <person name="Fedrigo O."/>
            <person name="Jarvis E.D."/>
        </authorList>
    </citation>
    <scope>NUCLEOTIDE SEQUENCE [LARGE SCALE GENOMIC DNA]</scope>
</reference>
<reference evidence="7" key="4">
    <citation type="submission" date="2025-09" db="UniProtKB">
        <authorList>
            <consortium name="Ensembl"/>
        </authorList>
    </citation>
    <scope>IDENTIFICATION</scope>
</reference>
<evidence type="ECO:0000256" key="4">
    <source>
        <dbReference type="ARBA" id="ARBA00022989"/>
    </source>
</evidence>
<dbReference type="Proteomes" id="UP000265140">
    <property type="component" value="Chromosome 8"/>
</dbReference>
<dbReference type="AlphaFoldDB" id="A0A3P8YJM1"/>
<evidence type="ECO:0000256" key="6">
    <source>
        <dbReference type="SAM" id="Phobius"/>
    </source>
</evidence>
<feature type="transmembrane region" description="Helical" evidence="6">
    <location>
        <begin position="157"/>
        <end position="174"/>
    </location>
</feature>
<accession>A0A3P8YJM1</accession>
<reference evidence="7" key="3">
    <citation type="submission" date="2025-08" db="UniProtKB">
        <authorList>
            <consortium name="Ensembl"/>
        </authorList>
    </citation>
    <scope>IDENTIFICATION</scope>
</reference>
<proteinExistence type="inferred from homology"/>
<feature type="transmembrane region" description="Helical" evidence="6">
    <location>
        <begin position="186"/>
        <end position="207"/>
    </location>
</feature>
<dbReference type="Ensembl" id="ENSELUT00000026225.3">
    <property type="protein sequence ID" value="ENSELUP00000016792.1"/>
    <property type="gene ID" value="ENSELUG00000016541.3"/>
</dbReference>
<dbReference type="OrthoDB" id="551896at2759"/>
<dbReference type="GO" id="GO:0016020">
    <property type="term" value="C:membrane"/>
    <property type="evidence" value="ECO:0007669"/>
    <property type="project" value="UniProtKB-SubCell"/>
</dbReference>
<evidence type="ECO:0000256" key="5">
    <source>
        <dbReference type="ARBA" id="ARBA00023136"/>
    </source>
</evidence>
<comment type="similarity">
    <text evidence="2">Belongs to the TMEM45 family.</text>
</comment>
<dbReference type="Bgee" id="ENSELUG00000016541">
    <property type="expression patterns" value="Expressed in heart and 14 other cell types or tissues"/>
</dbReference>
<dbReference type="GeneID" id="105028150"/>
<dbReference type="CTD" id="55076"/>
<keyword evidence="4 6" id="KW-1133">Transmembrane helix</keyword>
<dbReference type="InterPro" id="IPR042127">
    <property type="entry name" value="TMEM45"/>
</dbReference>
<evidence type="ECO:0008006" key="9">
    <source>
        <dbReference type="Google" id="ProtNLM"/>
    </source>
</evidence>
<evidence type="ECO:0000313" key="8">
    <source>
        <dbReference type="Proteomes" id="UP000265140"/>
    </source>
</evidence>